<evidence type="ECO:0000313" key="6">
    <source>
        <dbReference type="Proteomes" id="UP001501371"/>
    </source>
</evidence>
<feature type="DNA-binding region" description="H-T-H motif" evidence="2">
    <location>
        <begin position="59"/>
        <end position="78"/>
    </location>
</feature>
<evidence type="ECO:0000256" key="3">
    <source>
        <dbReference type="SAM" id="MobiDB-lite"/>
    </source>
</evidence>
<reference evidence="5 6" key="1">
    <citation type="journal article" date="2019" name="Int. J. Syst. Evol. Microbiol.">
        <title>The Global Catalogue of Microorganisms (GCM) 10K type strain sequencing project: providing services to taxonomists for standard genome sequencing and annotation.</title>
        <authorList>
            <consortium name="The Broad Institute Genomics Platform"/>
            <consortium name="The Broad Institute Genome Sequencing Center for Infectious Disease"/>
            <person name="Wu L."/>
            <person name="Ma J."/>
        </authorList>
    </citation>
    <scope>NUCLEOTIDE SEQUENCE [LARGE SCALE GENOMIC DNA]</scope>
    <source>
        <strain evidence="5 6">JCM 12696</strain>
    </source>
</reference>
<protein>
    <submittedName>
        <fullName evidence="5">TetR/AcrR family transcriptional regulator</fullName>
    </submittedName>
</protein>
<feature type="domain" description="HTH tetR-type" evidence="4">
    <location>
        <begin position="36"/>
        <end position="96"/>
    </location>
</feature>
<name>A0ABN1UTD5_9ACTN</name>
<dbReference type="SUPFAM" id="SSF46689">
    <property type="entry name" value="Homeodomain-like"/>
    <property type="match status" value="1"/>
</dbReference>
<evidence type="ECO:0000256" key="2">
    <source>
        <dbReference type="PROSITE-ProRule" id="PRU00335"/>
    </source>
</evidence>
<dbReference type="PANTHER" id="PTHR30055:SF209">
    <property type="entry name" value="POSSIBLE TRANSCRIPTIONAL REGULATORY PROTEIN (PROBABLY TETR-FAMILY)"/>
    <property type="match status" value="1"/>
</dbReference>
<feature type="compositionally biased region" description="Pro residues" evidence="3">
    <location>
        <begin position="1"/>
        <end position="10"/>
    </location>
</feature>
<evidence type="ECO:0000259" key="4">
    <source>
        <dbReference type="PROSITE" id="PS50977"/>
    </source>
</evidence>
<dbReference type="Gene3D" id="1.10.357.10">
    <property type="entry name" value="Tetracycline Repressor, domain 2"/>
    <property type="match status" value="1"/>
</dbReference>
<dbReference type="InterPro" id="IPR009057">
    <property type="entry name" value="Homeodomain-like_sf"/>
</dbReference>
<evidence type="ECO:0000256" key="1">
    <source>
        <dbReference type="ARBA" id="ARBA00023125"/>
    </source>
</evidence>
<sequence>MTSSGPPPSVPYETSDGRTGLSLTSCTERRLRADAERNRTRLLEVAAGLAAERGAANVTMEGVAAAAQVGKGTVFRRFGDRTGLMLALLDHHERQLQAAFLTGPPPLGPDAPALARLRAFGPAVMRHEHCHSDLYLAAQGAPDRRYSTSPHELRLTHVTMLLRRTKVPGDVELLAHILLGFLDTGLVHHLLTQRGMCLERLETGWNDLVDRLGART</sequence>
<dbReference type="PANTHER" id="PTHR30055">
    <property type="entry name" value="HTH-TYPE TRANSCRIPTIONAL REGULATOR RUTR"/>
    <property type="match status" value="1"/>
</dbReference>
<keyword evidence="6" id="KW-1185">Reference proteome</keyword>
<keyword evidence="1 2" id="KW-0238">DNA-binding</keyword>
<dbReference type="Pfam" id="PF00440">
    <property type="entry name" value="TetR_N"/>
    <property type="match status" value="1"/>
</dbReference>
<feature type="region of interest" description="Disordered" evidence="3">
    <location>
        <begin position="1"/>
        <end position="22"/>
    </location>
</feature>
<dbReference type="InterPro" id="IPR001647">
    <property type="entry name" value="HTH_TetR"/>
</dbReference>
<dbReference type="InterPro" id="IPR050109">
    <property type="entry name" value="HTH-type_TetR-like_transc_reg"/>
</dbReference>
<organism evidence="5 6">
    <name type="scientific">Streptomyces hebeiensis</name>
    <dbReference type="NCBI Taxonomy" id="229486"/>
    <lineage>
        <taxon>Bacteria</taxon>
        <taxon>Bacillati</taxon>
        <taxon>Actinomycetota</taxon>
        <taxon>Actinomycetes</taxon>
        <taxon>Kitasatosporales</taxon>
        <taxon>Streptomycetaceae</taxon>
        <taxon>Streptomyces</taxon>
    </lineage>
</organism>
<proteinExistence type="predicted"/>
<dbReference type="EMBL" id="BAAAKV010000017">
    <property type="protein sequence ID" value="GAA1165868.1"/>
    <property type="molecule type" value="Genomic_DNA"/>
</dbReference>
<dbReference type="PROSITE" id="PS50977">
    <property type="entry name" value="HTH_TETR_2"/>
    <property type="match status" value="1"/>
</dbReference>
<evidence type="ECO:0000313" key="5">
    <source>
        <dbReference type="EMBL" id="GAA1165868.1"/>
    </source>
</evidence>
<dbReference type="Proteomes" id="UP001501371">
    <property type="component" value="Unassembled WGS sequence"/>
</dbReference>
<dbReference type="RefSeq" id="WP_344274148.1">
    <property type="nucleotide sequence ID" value="NZ_BAAAKV010000017.1"/>
</dbReference>
<comment type="caution">
    <text evidence="5">The sequence shown here is derived from an EMBL/GenBank/DDBJ whole genome shotgun (WGS) entry which is preliminary data.</text>
</comment>
<accession>A0ABN1UTD5</accession>
<gene>
    <name evidence="5" type="ORF">GCM10009654_23480</name>
</gene>